<dbReference type="InterPro" id="IPR022754">
    <property type="entry name" value="DNA_pol_III_gamma-3"/>
</dbReference>
<evidence type="ECO:0000313" key="15">
    <source>
        <dbReference type="Proteomes" id="UP000266287"/>
    </source>
</evidence>
<protein>
    <recommendedName>
        <fullName evidence="11">DNA polymerase III subunit gamma/tau</fullName>
        <ecNumber evidence="11">2.7.7.7</ecNumber>
    </recommendedName>
</protein>
<feature type="region of interest" description="Disordered" evidence="12">
    <location>
        <begin position="369"/>
        <end position="393"/>
    </location>
</feature>
<dbReference type="InterPro" id="IPR012763">
    <property type="entry name" value="DNA_pol_III_sug/sutau_N"/>
</dbReference>
<dbReference type="EMBL" id="NDHY01000013">
    <property type="protein sequence ID" value="RIH99747.1"/>
    <property type="molecule type" value="Genomic_DNA"/>
</dbReference>
<sequence length="520" mass="57767">MSYIVLARKWRPQSFAEVIGQEHVSRTLTNAILNDKVAHAYAFAGPRGIGKTTTARLLSKSLNCEEGITVKPCNNCSSCQEIANGISLDVLEIDGASNRGIDNIRALKDNVRLVPSRDRFKIYIIDEVHMLTTEAFNALLKTLEEPPVHVKFMLATTMAHKVPLTILSRCQKFDFKRIGAPELVKRLQFIAEEEKLDVEESAFFAIAYGADGSMRDALSILDQLALFSEGKIKEDEVKAVLGVVATESLFSITDAIISGDRLKGIEIINAVIDYGKDLHLFFKSLIQHFRNIIVANLGMGEAGLIDLPPESLKKLKSQAMQFTMEEAEKAIAILADAEERLRKVGGGQISLELAILKLIEIKGIPPKAPSPEKLKPLPESSPPTAASEEPGEKTTLSLESVLKNWPLVLEKIKNEKISVWTFLKEGKLTKLSNEIITITFPGKLLFYKESLERPATQRFVEKVLVDVFARRLGIKCIISEEKQSDIKEKSVSDVPDERVKTILNIFNGQIVEANEHKLNV</sequence>
<dbReference type="GO" id="GO:0003677">
    <property type="term" value="F:DNA binding"/>
    <property type="evidence" value="ECO:0007669"/>
    <property type="project" value="InterPro"/>
</dbReference>
<evidence type="ECO:0000256" key="10">
    <source>
        <dbReference type="ARBA" id="ARBA00049244"/>
    </source>
</evidence>
<evidence type="ECO:0000256" key="5">
    <source>
        <dbReference type="ARBA" id="ARBA00022723"/>
    </source>
</evidence>
<dbReference type="PANTHER" id="PTHR11669">
    <property type="entry name" value="REPLICATION FACTOR C / DNA POLYMERASE III GAMMA-TAU SUBUNIT"/>
    <property type="match status" value="1"/>
</dbReference>
<dbReference type="Pfam" id="PF22608">
    <property type="entry name" value="DNAX_ATPase_lid"/>
    <property type="match status" value="1"/>
</dbReference>
<proteinExistence type="inferred from homology"/>
<evidence type="ECO:0000256" key="1">
    <source>
        <dbReference type="ARBA" id="ARBA00006360"/>
    </source>
</evidence>
<organism evidence="14 15">
    <name type="scientific">candidate division NPL-UPA2 bacterium Unc8</name>
    <dbReference type="NCBI Taxonomy" id="1980939"/>
    <lineage>
        <taxon>Bacteria</taxon>
    </lineage>
</organism>
<keyword evidence="5" id="KW-0479">Metal-binding</keyword>
<keyword evidence="8 11" id="KW-0067">ATP-binding</keyword>
<dbReference type="Pfam" id="PF12169">
    <property type="entry name" value="DNA_pol3_gamma3"/>
    <property type="match status" value="1"/>
</dbReference>
<dbReference type="PANTHER" id="PTHR11669:SF0">
    <property type="entry name" value="PROTEIN STICHEL-LIKE 2"/>
    <property type="match status" value="1"/>
</dbReference>
<dbReference type="Proteomes" id="UP000266287">
    <property type="component" value="Unassembled WGS sequence"/>
</dbReference>
<dbReference type="Pfam" id="PF20964">
    <property type="entry name" value="DnaX_C"/>
    <property type="match status" value="1"/>
</dbReference>
<comment type="caution">
    <text evidence="14">The sequence shown here is derived from an EMBL/GenBank/DDBJ whole genome shotgun (WGS) entry which is preliminary data.</text>
</comment>
<evidence type="ECO:0000313" key="14">
    <source>
        <dbReference type="EMBL" id="RIH99747.1"/>
    </source>
</evidence>
<accession>A0A399FTX6</accession>
<feature type="domain" description="AAA+ ATPase" evidence="13">
    <location>
        <begin position="37"/>
        <end position="179"/>
    </location>
</feature>
<comment type="function">
    <text evidence="11">DNA polymerase III is a complex, multichain enzyme responsible for most of the replicative synthesis in bacteria. This DNA polymerase also exhibits 3' to 5' exonuclease activity.</text>
</comment>
<dbReference type="GO" id="GO:0009360">
    <property type="term" value="C:DNA polymerase III complex"/>
    <property type="evidence" value="ECO:0007669"/>
    <property type="project" value="InterPro"/>
</dbReference>
<evidence type="ECO:0000256" key="4">
    <source>
        <dbReference type="ARBA" id="ARBA00022705"/>
    </source>
</evidence>
<dbReference type="InterPro" id="IPR003593">
    <property type="entry name" value="AAA+_ATPase"/>
</dbReference>
<dbReference type="Pfam" id="PF13177">
    <property type="entry name" value="DNA_pol3_delta2"/>
    <property type="match status" value="1"/>
</dbReference>
<keyword evidence="7" id="KW-0862">Zinc</keyword>
<dbReference type="SUPFAM" id="SSF48019">
    <property type="entry name" value="post-AAA+ oligomerization domain-like"/>
    <property type="match status" value="1"/>
</dbReference>
<evidence type="ECO:0000256" key="12">
    <source>
        <dbReference type="SAM" id="MobiDB-lite"/>
    </source>
</evidence>
<keyword evidence="9 11" id="KW-0239">DNA-directed DNA polymerase</keyword>
<dbReference type="InterPro" id="IPR048448">
    <property type="entry name" value="DnaX-like_C"/>
</dbReference>
<dbReference type="NCBIfam" id="NF004046">
    <property type="entry name" value="PRK05563.1"/>
    <property type="match status" value="1"/>
</dbReference>
<dbReference type="InterPro" id="IPR008921">
    <property type="entry name" value="DNA_pol3_clamp-load_cplx_C"/>
</dbReference>
<dbReference type="Gene3D" id="1.20.272.10">
    <property type="match status" value="1"/>
</dbReference>
<evidence type="ECO:0000259" key="13">
    <source>
        <dbReference type="SMART" id="SM00382"/>
    </source>
</evidence>
<dbReference type="CDD" id="cd00009">
    <property type="entry name" value="AAA"/>
    <property type="match status" value="1"/>
</dbReference>
<evidence type="ECO:0000256" key="8">
    <source>
        <dbReference type="ARBA" id="ARBA00022840"/>
    </source>
</evidence>
<dbReference type="NCBIfam" id="TIGR02397">
    <property type="entry name" value="dnaX_nterm"/>
    <property type="match status" value="1"/>
</dbReference>
<dbReference type="Gene3D" id="1.10.8.60">
    <property type="match status" value="1"/>
</dbReference>
<evidence type="ECO:0000256" key="3">
    <source>
        <dbReference type="ARBA" id="ARBA00022695"/>
    </source>
</evidence>
<reference evidence="14 15" key="1">
    <citation type="submission" date="2018-08" db="EMBL/GenBank/DDBJ databases">
        <title>Draft genome of candidate division NPL-UPA2 bacterium Unc8 that adapted to ultra-basic serpentinizing groundwater.</title>
        <authorList>
            <person name="Ishii S."/>
            <person name="Suzuki S."/>
            <person name="Nealson K.H."/>
        </authorList>
    </citation>
    <scope>NUCLEOTIDE SEQUENCE [LARGE SCALE GENOMIC DNA]</scope>
    <source>
        <strain evidence="14">Unc8</strain>
    </source>
</reference>
<gene>
    <name evidence="11" type="primary">dnaX</name>
    <name evidence="14" type="ORF">B9J77_04630</name>
</gene>
<dbReference type="EC" id="2.7.7.7" evidence="11"/>
<dbReference type="PRINTS" id="PR00300">
    <property type="entry name" value="CLPPROTEASEA"/>
</dbReference>
<evidence type="ECO:0000256" key="7">
    <source>
        <dbReference type="ARBA" id="ARBA00022833"/>
    </source>
</evidence>
<dbReference type="FunFam" id="3.40.50.300:FF:000014">
    <property type="entry name" value="DNA polymerase III subunit gamma/tau"/>
    <property type="match status" value="1"/>
</dbReference>
<dbReference type="InterPro" id="IPR045085">
    <property type="entry name" value="HLD_clamp_pol_III_gamma_tau"/>
</dbReference>
<dbReference type="SUPFAM" id="SSF52540">
    <property type="entry name" value="P-loop containing nucleoside triphosphate hydrolases"/>
    <property type="match status" value="1"/>
</dbReference>
<dbReference type="SMART" id="SM00382">
    <property type="entry name" value="AAA"/>
    <property type="match status" value="1"/>
</dbReference>
<dbReference type="Gene3D" id="3.40.50.300">
    <property type="entry name" value="P-loop containing nucleotide triphosphate hydrolases"/>
    <property type="match status" value="1"/>
</dbReference>
<keyword evidence="2 11" id="KW-0808">Transferase</keyword>
<comment type="similarity">
    <text evidence="1 11">Belongs to the DnaX/STICHEL family.</text>
</comment>
<comment type="catalytic activity">
    <reaction evidence="10 11">
        <text>DNA(n) + a 2'-deoxyribonucleoside 5'-triphosphate = DNA(n+1) + diphosphate</text>
        <dbReference type="Rhea" id="RHEA:22508"/>
        <dbReference type="Rhea" id="RHEA-COMP:17339"/>
        <dbReference type="Rhea" id="RHEA-COMP:17340"/>
        <dbReference type="ChEBI" id="CHEBI:33019"/>
        <dbReference type="ChEBI" id="CHEBI:61560"/>
        <dbReference type="ChEBI" id="CHEBI:173112"/>
        <dbReference type="EC" id="2.7.7.7"/>
    </reaction>
</comment>
<dbReference type="NCBIfam" id="TIGR01128">
    <property type="entry name" value="holA"/>
    <property type="match status" value="1"/>
</dbReference>
<evidence type="ECO:0000256" key="6">
    <source>
        <dbReference type="ARBA" id="ARBA00022741"/>
    </source>
</evidence>
<dbReference type="InterPro" id="IPR027417">
    <property type="entry name" value="P-loop_NTPase"/>
</dbReference>
<dbReference type="FunFam" id="1.10.8.60:FF:000013">
    <property type="entry name" value="DNA polymerase III subunit gamma/tau"/>
    <property type="match status" value="1"/>
</dbReference>
<dbReference type="AlphaFoldDB" id="A0A399FTX6"/>
<evidence type="ECO:0000256" key="9">
    <source>
        <dbReference type="ARBA" id="ARBA00022932"/>
    </source>
</evidence>
<dbReference type="CDD" id="cd18137">
    <property type="entry name" value="HLD_clamp_pol_III_gamma_tau"/>
    <property type="match status" value="1"/>
</dbReference>
<dbReference type="GO" id="GO:0006261">
    <property type="term" value="P:DNA-templated DNA replication"/>
    <property type="evidence" value="ECO:0007669"/>
    <property type="project" value="TreeGrafter"/>
</dbReference>
<dbReference type="GO" id="GO:0005524">
    <property type="term" value="F:ATP binding"/>
    <property type="evidence" value="ECO:0007669"/>
    <property type="project" value="UniProtKB-KW"/>
</dbReference>
<keyword evidence="6 11" id="KW-0547">Nucleotide-binding</keyword>
<keyword evidence="4 11" id="KW-0235">DNA replication</keyword>
<evidence type="ECO:0000256" key="2">
    <source>
        <dbReference type="ARBA" id="ARBA00022679"/>
    </source>
</evidence>
<dbReference type="InterPro" id="IPR050238">
    <property type="entry name" value="DNA_Rep/Repair_Clamp_Loader"/>
</dbReference>
<dbReference type="GO" id="GO:0046872">
    <property type="term" value="F:metal ion binding"/>
    <property type="evidence" value="ECO:0007669"/>
    <property type="project" value="UniProtKB-KW"/>
</dbReference>
<keyword evidence="3 11" id="KW-0548">Nucleotidyltransferase</keyword>
<name>A0A399FTX6_UNCN2</name>
<evidence type="ECO:0000256" key="11">
    <source>
        <dbReference type="RuleBase" id="RU364063"/>
    </source>
</evidence>
<dbReference type="GO" id="GO:0003887">
    <property type="term" value="F:DNA-directed DNA polymerase activity"/>
    <property type="evidence" value="ECO:0007669"/>
    <property type="project" value="UniProtKB-KW"/>
</dbReference>
<dbReference type="InterPro" id="IPR005790">
    <property type="entry name" value="DNA_polIII_delta"/>
</dbReference>
<dbReference type="InterPro" id="IPR001270">
    <property type="entry name" value="ClpA/B"/>
</dbReference>
<comment type="subunit">
    <text evidence="11">DNA polymerase III contains a core (composed of alpha, epsilon and theta chains) that associates with a tau subunit. This core dimerizes to form the POLIII' complex. PolIII' associates with the gamma complex (composed of gamma, delta, delta', psi and chi chains) and with the beta chain to form the complete DNA polymerase III complex.</text>
</comment>